<accession>A0A645D7I4</accession>
<dbReference type="AlphaFoldDB" id="A0A645D7I4"/>
<organism evidence="2">
    <name type="scientific">bioreactor metagenome</name>
    <dbReference type="NCBI Taxonomy" id="1076179"/>
    <lineage>
        <taxon>unclassified sequences</taxon>
        <taxon>metagenomes</taxon>
        <taxon>ecological metagenomes</taxon>
    </lineage>
</organism>
<gene>
    <name evidence="2" type="ORF">SDC9_132289</name>
</gene>
<protein>
    <recommendedName>
        <fullName evidence="1">Group II intron maturase-specific domain-containing protein</fullName>
    </recommendedName>
</protein>
<reference evidence="2" key="1">
    <citation type="submission" date="2019-08" db="EMBL/GenBank/DDBJ databases">
        <authorList>
            <person name="Kucharzyk K."/>
            <person name="Murdoch R.W."/>
            <person name="Higgins S."/>
            <person name="Loffler F."/>
        </authorList>
    </citation>
    <scope>NUCLEOTIDE SEQUENCE</scope>
</reference>
<comment type="caution">
    <text evidence="2">The sequence shown here is derived from an EMBL/GenBank/DDBJ whole genome shotgun (WGS) entry which is preliminary data.</text>
</comment>
<sequence length="142" mass="17420">MCGLCTHSTSRDKFKRTLKQITNRSNGKGYKWLKSRLTEYIRGWVTYYRLADMKSFIVSTDQWYHRRLRMYIWKSWKRVRTRCVNLMKCGISRYNSWMWANTRLGYWRISHSRILTAAFTDKRLDAAGYPRIMNIYMRLHRK</sequence>
<feature type="domain" description="Group II intron maturase-specific" evidence="1">
    <location>
        <begin position="12"/>
        <end position="88"/>
    </location>
</feature>
<proteinExistence type="predicted"/>
<dbReference type="Pfam" id="PF08388">
    <property type="entry name" value="GIIM"/>
    <property type="match status" value="1"/>
</dbReference>
<name>A0A645D7I4_9ZZZZ</name>
<dbReference type="EMBL" id="VSSQ01033567">
    <property type="protein sequence ID" value="MPM85211.1"/>
    <property type="molecule type" value="Genomic_DNA"/>
</dbReference>
<dbReference type="InterPro" id="IPR013597">
    <property type="entry name" value="Mat_intron_G2"/>
</dbReference>
<evidence type="ECO:0000313" key="2">
    <source>
        <dbReference type="EMBL" id="MPM85211.1"/>
    </source>
</evidence>
<evidence type="ECO:0000259" key="1">
    <source>
        <dbReference type="Pfam" id="PF08388"/>
    </source>
</evidence>